<comment type="similarity">
    <text evidence="2">Belongs to the major facilitator superfamily. Monocarboxylate porter (TC 2.A.1.13) family.</text>
</comment>
<feature type="transmembrane region" description="Helical" evidence="3">
    <location>
        <begin position="88"/>
        <end position="109"/>
    </location>
</feature>
<dbReference type="Pfam" id="PF07690">
    <property type="entry name" value="MFS_1"/>
    <property type="match status" value="1"/>
</dbReference>
<protein>
    <recommendedName>
        <fullName evidence="4">Major facilitator superfamily (MFS) profile domain-containing protein</fullName>
    </recommendedName>
</protein>
<feature type="transmembrane region" description="Helical" evidence="3">
    <location>
        <begin position="300"/>
        <end position="321"/>
    </location>
</feature>
<keyword evidence="3" id="KW-1133">Transmembrane helix</keyword>
<feature type="transmembrane region" description="Helical" evidence="3">
    <location>
        <begin position="418"/>
        <end position="437"/>
    </location>
</feature>
<dbReference type="SUPFAM" id="SSF103473">
    <property type="entry name" value="MFS general substrate transporter"/>
    <property type="match status" value="1"/>
</dbReference>
<dbReference type="HOGENOM" id="CLU_001265_1_2_1"/>
<gene>
    <name evidence="5" type="ORF">COCHEDRAFT_1093374</name>
</gene>
<evidence type="ECO:0000313" key="6">
    <source>
        <dbReference type="Proteomes" id="UP000016936"/>
    </source>
</evidence>
<feature type="transmembrane region" description="Helical" evidence="3">
    <location>
        <begin position="181"/>
        <end position="199"/>
    </location>
</feature>
<proteinExistence type="inferred from homology"/>
<accession>M2V3C6</accession>
<dbReference type="Proteomes" id="UP000016936">
    <property type="component" value="Unassembled WGS sequence"/>
</dbReference>
<dbReference type="InterPro" id="IPR011701">
    <property type="entry name" value="MFS"/>
</dbReference>
<feature type="transmembrane region" description="Helical" evidence="3">
    <location>
        <begin position="236"/>
        <end position="260"/>
    </location>
</feature>
<dbReference type="Gene3D" id="1.20.1250.20">
    <property type="entry name" value="MFS general substrate transporter like domains"/>
    <property type="match status" value="2"/>
</dbReference>
<comment type="subcellular location">
    <subcellularLocation>
        <location evidence="1">Membrane</location>
        <topology evidence="1">Multi-pass membrane protein</topology>
    </subcellularLocation>
</comment>
<keyword evidence="6" id="KW-1185">Reference proteome</keyword>
<dbReference type="InterPro" id="IPR020846">
    <property type="entry name" value="MFS_dom"/>
</dbReference>
<evidence type="ECO:0000256" key="1">
    <source>
        <dbReference type="ARBA" id="ARBA00004141"/>
    </source>
</evidence>
<feature type="transmembrane region" description="Helical" evidence="3">
    <location>
        <begin position="115"/>
        <end position="138"/>
    </location>
</feature>
<evidence type="ECO:0000259" key="4">
    <source>
        <dbReference type="PROSITE" id="PS50850"/>
    </source>
</evidence>
<feature type="transmembrane region" description="Helical" evidence="3">
    <location>
        <begin position="150"/>
        <end position="175"/>
    </location>
</feature>
<dbReference type="GO" id="GO:0022857">
    <property type="term" value="F:transmembrane transporter activity"/>
    <property type="evidence" value="ECO:0007669"/>
    <property type="project" value="InterPro"/>
</dbReference>
<keyword evidence="3" id="KW-0812">Transmembrane</keyword>
<dbReference type="eggNOG" id="KOG2504">
    <property type="taxonomic scope" value="Eukaryota"/>
</dbReference>
<keyword evidence="3" id="KW-0472">Membrane</keyword>
<feature type="transmembrane region" description="Helical" evidence="3">
    <location>
        <begin position="20"/>
        <end position="40"/>
    </location>
</feature>
<feature type="transmembrane region" description="Helical" evidence="3">
    <location>
        <begin position="327"/>
        <end position="354"/>
    </location>
</feature>
<sequence>MGEKSSSHRVHPIDRGIKAWTFLAAASATNIITYGFSSTFGVFREYYFRHAPFQGSQEVAYVGPVGLGLIQGLSPLLVYFCSKYPTKVTLLLWSGALLIAASSIGAAFATTPAQLILTLGVLYGFGGSFIFAPAIVLIDGWFVEKRTLANGIFFSASSLAPAVLSPLFSLTLYRYSPKVTLIGWAVFCAFLSLISLPFIQSRQHAQEPTILTESSTPDSDIDKKKSTAYRFWTQPLFYIVCLTTISQGLAHFLPALYIPTFATDFGASQRNASLLITYFNIVCIFAQPLYGHLVDRIGPLYPLLITTIVASVSILTIWGSAKSYPPLVAVMILFGASSGAFVVLRSSFATQIVLRNKAYSKTTSDLEKRKNESLISGILMSIRGVATIASGFVGRALVQGSEDIPLGSGYGAGKWKSFIFFTGIIMGAASLGSVGLIRPARVPERNLRGPDDEVLSS</sequence>
<reference evidence="6" key="2">
    <citation type="journal article" date="2013" name="PLoS Genet.">
        <title>Comparative genome structure, secondary metabolite, and effector coding capacity across Cochliobolus pathogens.</title>
        <authorList>
            <person name="Condon B.J."/>
            <person name="Leng Y."/>
            <person name="Wu D."/>
            <person name="Bushley K.E."/>
            <person name="Ohm R.A."/>
            <person name="Otillar R."/>
            <person name="Martin J."/>
            <person name="Schackwitz W."/>
            <person name="Grimwood J."/>
            <person name="MohdZainudin N."/>
            <person name="Xue C."/>
            <person name="Wang R."/>
            <person name="Manning V.A."/>
            <person name="Dhillon B."/>
            <person name="Tu Z.J."/>
            <person name="Steffenson B.J."/>
            <person name="Salamov A."/>
            <person name="Sun H."/>
            <person name="Lowry S."/>
            <person name="LaButti K."/>
            <person name="Han J."/>
            <person name="Copeland A."/>
            <person name="Lindquist E."/>
            <person name="Barry K."/>
            <person name="Schmutz J."/>
            <person name="Baker S.E."/>
            <person name="Ciuffetti L.M."/>
            <person name="Grigoriev I.V."/>
            <person name="Zhong S."/>
            <person name="Turgeon B.G."/>
        </authorList>
    </citation>
    <scope>NUCLEOTIDE SEQUENCE [LARGE SCALE GENOMIC DNA]</scope>
    <source>
        <strain evidence="6">C5 / ATCC 48332 / race O</strain>
    </source>
</reference>
<feature type="transmembrane region" description="Helical" evidence="3">
    <location>
        <begin position="374"/>
        <end position="398"/>
    </location>
</feature>
<dbReference type="InterPro" id="IPR050327">
    <property type="entry name" value="Proton-linked_MCT"/>
</dbReference>
<feature type="transmembrane region" description="Helical" evidence="3">
    <location>
        <begin position="60"/>
        <end position="81"/>
    </location>
</feature>
<evidence type="ECO:0000313" key="5">
    <source>
        <dbReference type="EMBL" id="EMD94523.1"/>
    </source>
</evidence>
<dbReference type="PANTHER" id="PTHR11360">
    <property type="entry name" value="MONOCARBOXYLATE TRANSPORTER"/>
    <property type="match status" value="1"/>
</dbReference>
<dbReference type="GO" id="GO:0016020">
    <property type="term" value="C:membrane"/>
    <property type="evidence" value="ECO:0007669"/>
    <property type="project" value="UniProtKB-SubCell"/>
</dbReference>
<dbReference type="InterPro" id="IPR036259">
    <property type="entry name" value="MFS_trans_sf"/>
</dbReference>
<dbReference type="EMBL" id="KB445572">
    <property type="protein sequence ID" value="EMD94523.1"/>
    <property type="molecule type" value="Genomic_DNA"/>
</dbReference>
<dbReference type="AlphaFoldDB" id="M2V3C6"/>
<organism evidence="5 6">
    <name type="scientific">Cochliobolus heterostrophus (strain C5 / ATCC 48332 / race O)</name>
    <name type="common">Southern corn leaf blight fungus</name>
    <name type="synonym">Bipolaris maydis</name>
    <dbReference type="NCBI Taxonomy" id="701091"/>
    <lineage>
        <taxon>Eukaryota</taxon>
        <taxon>Fungi</taxon>
        <taxon>Dikarya</taxon>
        <taxon>Ascomycota</taxon>
        <taxon>Pezizomycotina</taxon>
        <taxon>Dothideomycetes</taxon>
        <taxon>Pleosporomycetidae</taxon>
        <taxon>Pleosporales</taxon>
        <taxon>Pleosporineae</taxon>
        <taxon>Pleosporaceae</taxon>
        <taxon>Bipolaris</taxon>
    </lineage>
</organism>
<name>M2V3C6_COCH5</name>
<feature type="domain" description="Major facilitator superfamily (MFS) profile" evidence="4">
    <location>
        <begin position="236"/>
        <end position="457"/>
    </location>
</feature>
<evidence type="ECO:0000256" key="2">
    <source>
        <dbReference type="ARBA" id="ARBA00006727"/>
    </source>
</evidence>
<feature type="transmembrane region" description="Helical" evidence="3">
    <location>
        <begin position="272"/>
        <end position="293"/>
    </location>
</feature>
<dbReference type="OMA" id="REYFFTH"/>
<dbReference type="PANTHER" id="PTHR11360:SF287">
    <property type="entry name" value="MFS MONOCARBOXYLATE TRANSPORTER"/>
    <property type="match status" value="1"/>
</dbReference>
<reference evidence="5 6" key="1">
    <citation type="journal article" date="2012" name="PLoS Pathog.">
        <title>Diverse lifestyles and strategies of plant pathogenesis encoded in the genomes of eighteen Dothideomycetes fungi.</title>
        <authorList>
            <person name="Ohm R.A."/>
            <person name="Feau N."/>
            <person name="Henrissat B."/>
            <person name="Schoch C.L."/>
            <person name="Horwitz B.A."/>
            <person name="Barry K.W."/>
            <person name="Condon B.J."/>
            <person name="Copeland A.C."/>
            <person name="Dhillon B."/>
            <person name="Glaser F."/>
            <person name="Hesse C.N."/>
            <person name="Kosti I."/>
            <person name="LaButti K."/>
            <person name="Lindquist E.A."/>
            <person name="Lucas S."/>
            <person name="Salamov A.A."/>
            <person name="Bradshaw R.E."/>
            <person name="Ciuffetti L."/>
            <person name="Hamelin R.C."/>
            <person name="Kema G.H.J."/>
            <person name="Lawrence C."/>
            <person name="Scott J.A."/>
            <person name="Spatafora J.W."/>
            <person name="Turgeon B.G."/>
            <person name="de Wit P.J.G.M."/>
            <person name="Zhong S."/>
            <person name="Goodwin S.B."/>
            <person name="Grigoriev I.V."/>
        </authorList>
    </citation>
    <scope>NUCLEOTIDE SEQUENCE [LARGE SCALE GENOMIC DNA]</scope>
    <source>
        <strain evidence="6">C5 / ATCC 48332 / race O</strain>
    </source>
</reference>
<dbReference type="PROSITE" id="PS50850">
    <property type="entry name" value="MFS"/>
    <property type="match status" value="1"/>
</dbReference>
<evidence type="ECO:0000256" key="3">
    <source>
        <dbReference type="SAM" id="Phobius"/>
    </source>
</evidence>